<organism evidence="2 3">
    <name type="scientific">Roseovarius mucosus</name>
    <dbReference type="NCBI Taxonomy" id="215743"/>
    <lineage>
        <taxon>Bacteria</taxon>
        <taxon>Pseudomonadati</taxon>
        <taxon>Pseudomonadota</taxon>
        <taxon>Alphaproteobacteria</taxon>
        <taxon>Rhodobacterales</taxon>
        <taxon>Roseobacteraceae</taxon>
        <taxon>Roseovarius</taxon>
    </lineage>
</organism>
<reference evidence="2 3" key="1">
    <citation type="submission" date="2017-03" db="EMBL/GenBank/DDBJ databases">
        <title>Genome Sequence of Roseovarius mucosus strain SMR3 Isolated from a culture of the Diatom Skeletonema marinoi.</title>
        <authorList>
            <person name="Topel M."/>
            <person name="Pinder M."/>
            <person name="Johansson O.N."/>
            <person name="Kourtchenko O."/>
            <person name="Godhe A."/>
            <person name="Clarke A.K."/>
        </authorList>
    </citation>
    <scope>NUCLEOTIDE SEQUENCE [LARGE SCALE GENOMIC DNA]</scope>
    <source>
        <strain evidence="2 3">SMR3</strain>
    </source>
</reference>
<protein>
    <submittedName>
        <fullName evidence="2">Uncharacterized protein</fullName>
    </submittedName>
</protein>
<keyword evidence="1" id="KW-0812">Transmembrane</keyword>
<evidence type="ECO:0000256" key="1">
    <source>
        <dbReference type="SAM" id="Phobius"/>
    </source>
</evidence>
<dbReference type="KEGG" id="rmm:ROSMUCSMR3_00935"/>
<evidence type="ECO:0000313" key="3">
    <source>
        <dbReference type="Proteomes" id="UP000192273"/>
    </source>
</evidence>
<feature type="transmembrane region" description="Helical" evidence="1">
    <location>
        <begin position="25"/>
        <end position="42"/>
    </location>
</feature>
<dbReference type="OrthoDB" id="7745622at2"/>
<keyword evidence="1" id="KW-1133">Transmembrane helix</keyword>
<keyword evidence="3" id="KW-1185">Reference proteome</keyword>
<dbReference type="Proteomes" id="UP000192273">
    <property type="component" value="Chromosome"/>
</dbReference>
<sequence>MTHIRHFADPAESKTAARARRARRWTWVAGVSLGVCGLLAIWQERALAPGVHDGMQRLVAQAQGVMDGNEAVRALLAGVDGGVDVAKDAGLAPITALLLRATE</sequence>
<dbReference type="AlphaFoldDB" id="A0A1V0RLG1"/>
<accession>A0A1V0RLG1</accession>
<name>A0A1V0RLG1_9RHOB</name>
<dbReference type="RefSeq" id="WP_081506600.1">
    <property type="nucleotide sequence ID" value="NZ_CP020474.1"/>
</dbReference>
<dbReference type="EMBL" id="CP020474">
    <property type="protein sequence ID" value="ARE82432.1"/>
    <property type="molecule type" value="Genomic_DNA"/>
</dbReference>
<gene>
    <name evidence="2" type="ORF">ROSMUCSMR3_00935</name>
</gene>
<evidence type="ECO:0000313" key="2">
    <source>
        <dbReference type="EMBL" id="ARE82432.1"/>
    </source>
</evidence>
<keyword evidence="1" id="KW-0472">Membrane</keyword>
<proteinExistence type="predicted"/>